<feature type="chain" id="PRO_5003150491" evidence="9">
    <location>
        <begin position="21"/>
        <end position="508"/>
    </location>
</feature>
<feature type="coiled-coil region" evidence="8">
    <location>
        <begin position="411"/>
        <end position="481"/>
    </location>
</feature>
<dbReference type="EMBL" id="CP002116">
    <property type="protein sequence ID" value="ADK79196.1"/>
    <property type="molecule type" value="Genomic_DNA"/>
</dbReference>
<evidence type="ECO:0000256" key="8">
    <source>
        <dbReference type="SAM" id="Coils"/>
    </source>
</evidence>
<organism evidence="10 11">
    <name type="scientific">Sediminispirochaeta smaragdinae (strain DSM 11293 / JCM 15392 / SEBR 4228)</name>
    <name type="common">Spirochaeta smaragdinae</name>
    <dbReference type="NCBI Taxonomy" id="573413"/>
    <lineage>
        <taxon>Bacteria</taxon>
        <taxon>Pseudomonadati</taxon>
        <taxon>Spirochaetota</taxon>
        <taxon>Spirochaetia</taxon>
        <taxon>Spirochaetales</taxon>
        <taxon>Spirochaetaceae</taxon>
        <taxon>Sediminispirochaeta</taxon>
    </lineage>
</organism>
<evidence type="ECO:0000256" key="9">
    <source>
        <dbReference type="SAM" id="SignalP"/>
    </source>
</evidence>
<dbReference type="PANTHER" id="PTHR30026:SF20">
    <property type="entry name" value="OUTER MEMBRANE PROTEIN TOLC"/>
    <property type="match status" value="1"/>
</dbReference>
<keyword evidence="3" id="KW-0813">Transport</keyword>
<evidence type="ECO:0000256" key="3">
    <source>
        <dbReference type="ARBA" id="ARBA00022448"/>
    </source>
</evidence>
<protein>
    <submittedName>
        <fullName evidence="10">Outer membrane efflux protein</fullName>
    </submittedName>
</protein>
<keyword evidence="5" id="KW-0812">Transmembrane</keyword>
<dbReference type="STRING" id="573413.Spirs_0036"/>
<dbReference type="RefSeq" id="WP_013252660.1">
    <property type="nucleotide sequence ID" value="NC_014364.1"/>
</dbReference>
<dbReference type="HOGENOM" id="CLU_047713_1_0_12"/>
<dbReference type="InterPro" id="IPR003423">
    <property type="entry name" value="OMP_efflux"/>
</dbReference>
<dbReference type="GO" id="GO:0015562">
    <property type="term" value="F:efflux transmembrane transporter activity"/>
    <property type="evidence" value="ECO:0007669"/>
    <property type="project" value="InterPro"/>
</dbReference>
<evidence type="ECO:0000256" key="4">
    <source>
        <dbReference type="ARBA" id="ARBA00022452"/>
    </source>
</evidence>
<dbReference type="KEGG" id="ssm:Spirs_0036"/>
<evidence type="ECO:0000256" key="6">
    <source>
        <dbReference type="ARBA" id="ARBA00023136"/>
    </source>
</evidence>
<keyword evidence="11" id="KW-1185">Reference proteome</keyword>
<evidence type="ECO:0000256" key="2">
    <source>
        <dbReference type="ARBA" id="ARBA00007613"/>
    </source>
</evidence>
<dbReference type="Pfam" id="PF02321">
    <property type="entry name" value="OEP"/>
    <property type="match status" value="2"/>
</dbReference>
<accession>E1R6R4</accession>
<dbReference type="eggNOG" id="COG1538">
    <property type="taxonomic scope" value="Bacteria"/>
</dbReference>
<dbReference type="OrthoDB" id="369735at2"/>
<dbReference type="AlphaFoldDB" id="E1R6R4"/>
<proteinExistence type="inferred from homology"/>
<evidence type="ECO:0000313" key="10">
    <source>
        <dbReference type="EMBL" id="ADK79196.1"/>
    </source>
</evidence>
<dbReference type="InterPro" id="IPR051906">
    <property type="entry name" value="TolC-like"/>
</dbReference>
<keyword evidence="8" id="KW-0175">Coiled coil</keyword>
<reference evidence="10 11" key="1">
    <citation type="journal article" date="2010" name="Stand. Genomic Sci.">
        <title>Complete genome sequence of Spirochaeta smaragdinae type strain (SEBR 4228).</title>
        <authorList>
            <person name="Mavromatis K."/>
            <person name="Yasawong M."/>
            <person name="Chertkov O."/>
            <person name="Lapidus A."/>
            <person name="Lucas S."/>
            <person name="Nolan M."/>
            <person name="Del Rio T.G."/>
            <person name="Tice H."/>
            <person name="Cheng J.F."/>
            <person name="Pitluck S."/>
            <person name="Liolios K."/>
            <person name="Ivanova N."/>
            <person name="Tapia R."/>
            <person name="Han C."/>
            <person name="Bruce D."/>
            <person name="Goodwin L."/>
            <person name="Pati A."/>
            <person name="Chen A."/>
            <person name="Palaniappan K."/>
            <person name="Land M."/>
            <person name="Hauser L."/>
            <person name="Chang Y.J."/>
            <person name="Jeffries C.D."/>
            <person name="Detter J.C."/>
            <person name="Rohde M."/>
            <person name="Brambilla E."/>
            <person name="Spring S."/>
            <person name="Goker M."/>
            <person name="Sikorski J."/>
            <person name="Woyke T."/>
            <person name="Bristow J."/>
            <person name="Eisen J.A."/>
            <person name="Markowitz V."/>
            <person name="Hugenholtz P."/>
            <person name="Klenk H.P."/>
            <person name="Kyrpides N.C."/>
        </authorList>
    </citation>
    <scope>NUCLEOTIDE SEQUENCE [LARGE SCALE GENOMIC DNA]</scope>
    <source>
        <strain evidence="11">DSM 11293 / JCM 15392 / SEBR 4228</strain>
    </source>
</reference>
<feature type="signal peptide" evidence="9">
    <location>
        <begin position="1"/>
        <end position="20"/>
    </location>
</feature>
<evidence type="ECO:0000256" key="5">
    <source>
        <dbReference type="ARBA" id="ARBA00022692"/>
    </source>
</evidence>
<dbReference type="GO" id="GO:1990281">
    <property type="term" value="C:efflux pump complex"/>
    <property type="evidence" value="ECO:0007669"/>
    <property type="project" value="TreeGrafter"/>
</dbReference>
<dbReference type="PANTHER" id="PTHR30026">
    <property type="entry name" value="OUTER MEMBRANE PROTEIN TOLC"/>
    <property type="match status" value="1"/>
</dbReference>
<dbReference type="SUPFAM" id="SSF56954">
    <property type="entry name" value="Outer membrane efflux proteins (OEP)"/>
    <property type="match status" value="1"/>
</dbReference>
<sequence length="508" mass="57178">MKHAWFLLCAAMLFPAALFAGGSRESGTDTDFSSLDELKEFATPSLDENAIERAVNSQAPADIADGAGEAALLSRERMRQKEELTVDVEKAVGLAREYNLSLKSSQLGLVKKRRALSTVWNSFLPTLQVSTTLKRMNEAPTSFDFTTFSAYELSRWNQSFGVDANLYLNLALFDGITATRLNYESGLVDYEQARKQLERDVRKNFYNLLLMQQNRDLFVQQIAAAKDRYDQARINYQNGLVPELTMLSARVAWENLKPTLESMDLSYDQALSGFKMTLGLSQDTELHLDGEISADPIALEADPLIDQYLTGRLDIKSLLYNLKNLDVQRRATISQAFTPGLTVGWSYDPTMNDPFGGDYFNSDSWDQQSGMFRITVAMNLEGFLPGSKTKVELAGIEDDKRSLRLSLMQAIEGAEMEIDSLVKQLNHSKNSMDSLKLNIELADQAYRMAEEAYRAGSRELLEVQNAEIELNNAKYELLKEKYNYVTGLLDLEYALNTTLDKIKEGNDE</sequence>
<dbReference type="Gene3D" id="1.20.1600.10">
    <property type="entry name" value="Outer membrane efflux proteins (OEP)"/>
    <property type="match status" value="1"/>
</dbReference>
<keyword evidence="6" id="KW-0472">Membrane</keyword>
<evidence type="ECO:0000256" key="1">
    <source>
        <dbReference type="ARBA" id="ARBA00004442"/>
    </source>
</evidence>
<keyword evidence="9" id="KW-0732">Signal</keyword>
<dbReference type="Proteomes" id="UP000002318">
    <property type="component" value="Chromosome"/>
</dbReference>
<comment type="similarity">
    <text evidence="2">Belongs to the outer membrane factor (OMF) (TC 1.B.17) family.</text>
</comment>
<evidence type="ECO:0000256" key="7">
    <source>
        <dbReference type="ARBA" id="ARBA00023237"/>
    </source>
</evidence>
<dbReference type="GO" id="GO:0015288">
    <property type="term" value="F:porin activity"/>
    <property type="evidence" value="ECO:0007669"/>
    <property type="project" value="TreeGrafter"/>
</dbReference>
<evidence type="ECO:0000313" key="11">
    <source>
        <dbReference type="Proteomes" id="UP000002318"/>
    </source>
</evidence>
<comment type="subcellular location">
    <subcellularLocation>
        <location evidence="1">Cell outer membrane</location>
    </subcellularLocation>
</comment>
<gene>
    <name evidence="10" type="ordered locus">Spirs_0036</name>
</gene>
<keyword evidence="4" id="KW-1134">Transmembrane beta strand</keyword>
<name>E1R6R4_SEDSS</name>
<keyword evidence="7" id="KW-0998">Cell outer membrane</keyword>
<dbReference type="GO" id="GO:0009279">
    <property type="term" value="C:cell outer membrane"/>
    <property type="evidence" value="ECO:0007669"/>
    <property type="project" value="UniProtKB-SubCell"/>
</dbReference>